<feature type="region of interest" description="Disordered" evidence="2">
    <location>
        <begin position="288"/>
        <end position="327"/>
    </location>
</feature>
<dbReference type="InterPro" id="IPR051909">
    <property type="entry name" value="MFP_Cation_Efflux"/>
</dbReference>
<keyword evidence="1" id="KW-0813">Transport</keyword>
<dbReference type="GO" id="GO:0015679">
    <property type="term" value="P:plasma membrane copper ion transport"/>
    <property type="evidence" value="ECO:0007669"/>
    <property type="project" value="TreeGrafter"/>
</dbReference>
<sequence length="379" mass="43487">MNKTISLFLLCISLSLAVEFPVEITKSKEFSKRILVQAKVVEAKSQEKFITPFINGQVKEYYVKEGDKIDQNQKIAKISSLELLELTSKLISLRKEYTVVKENFSLNLKLHKKGLLSSEEINNLKIKKLDILSQIEFLSNKLKFLNIKTNKPISEYFVYSNTSGVISNILVALNQNISGSSLVEIQTPSNYQVKAFIPQRFIDKLRIGQKAYIEDSNLSLSLASVLPKLDEHTKYAIAIFTFDNKSKLSLGSYQTLHLVINDKSKYVAIKKSALAFIKNKWVVFTPKKNDEHNTDEENHDGHEDHSDEDKHLEKNHDDEHEEDEHKEEFPYEVNVIEIITQNDEYIAVKGLKEHSEYISKNSHYLKSMLLKSSLDGHGH</sequence>
<feature type="compositionally biased region" description="Basic and acidic residues" evidence="2">
    <location>
        <begin position="288"/>
        <end position="318"/>
    </location>
</feature>
<evidence type="ECO:0000256" key="2">
    <source>
        <dbReference type="SAM" id="MobiDB-lite"/>
    </source>
</evidence>
<dbReference type="EMBL" id="CACVAW010000026">
    <property type="protein sequence ID" value="CAA6807467.1"/>
    <property type="molecule type" value="Genomic_DNA"/>
</dbReference>
<dbReference type="GO" id="GO:0060003">
    <property type="term" value="P:copper ion export"/>
    <property type="evidence" value="ECO:0007669"/>
    <property type="project" value="TreeGrafter"/>
</dbReference>
<feature type="signal peptide" evidence="3">
    <location>
        <begin position="1"/>
        <end position="17"/>
    </location>
</feature>
<keyword evidence="3" id="KW-0732">Signal</keyword>
<feature type="chain" id="PRO_5027643154" evidence="3">
    <location>
        <begin position="18"/>
        <end position="379"/>
    </location>
</feature>
<gene>
    <name evidence="4" type="ORF">HELGO_WM14811</name>
</gene>
<name>A0A6S6SPP9_9BACT</name>
<dbReference type="GO" id="GO:0030313">
    <property type="term" value="C:cell envelope"/>
    <property type="evidence" value="ECO:0007669"/>
    <property type="project" value="TreeGrafter"/>
</dbReference>
<accession>A0A6S6SPP9</accession>
<dbReference type="AlphaFoldDB" id="A0A6S6SPP9"/>
<evidence type="ECO:0000256" key="1">
    <source>
        <dbReference type="ARBA" id="ARBA00022448"/>
    </source>
</evidence>
<evidence type="ECO:0000256" key="3">
    <source>
        <dbReference type="SAM" id="SignalP"/>
    </source>
</evidence>
<dbReference type="Gene3D" id="2.40.50.100">
    <property type="match status" value="1"/>
</dbReference>
<dbReference type="PANTHER" id="PTHR30097">
    <property type="entry name" value="CATION EFFLUX SYSTEM PROTEIN CUSB"/>
    <property type="match status" value="1"/>
</dbReference>
<reference evidence="4" key="1">
    <citation type="submission" date="2020-01" db="EMBL/GenBank/DDBJ databases">
        <authorList>
            <person name="Meier V. D."/>
            <person name="Meier V D."/>
        </authorList>
    </citation>
    <scope>NUCLEOTIDE SEQUENCE</scope>
    <source>
        <strain evidence="4">HLG_WM_MAG_12</strain>
    </source>
</reference>
<evidence type="ECO:0000313" key="4">
    <source>
        <dbReference type="EMBL" id="CAA6807467.1"/>
    </source>
</evidence>
<dbReference type="PANTHER" id="PTHR30097:SF4">
    <property type="entry name" value="SLR6042 PROTEIN"/>
    <property type="match status" value="1"/>
</dbReference>
<protein>
    <submittedName>
        <fullName evidence="4">Uncharacterized protein</fullName>
    </submittedName>
</protein>
<organism evidence="4">
    <name type="scientific">uncultured Campylobacterales bacterium</name>
    <dbReference type="NCBI Taxonomy" id="352960"/>
    <lineage>
        <taxon>Bacteria</taxon>
        <taxon>Pseudomonadati</taxon>
        <taxon>Campylobacterota</taxon>
        <taxon>Epsilonproteobacteria</taxon>
        <taxon>Campylobacterales</taxon>
        <taxon>environmental samples</taxon>
    </lineage>
</organism>
<proteinExistence type="predicted"/>